<feature type="transmembrane region" description="Helical" evidence="6">
    <location>
        <begin position="411"/>
        <end position="437"/>
    </location>
</feature>
<dbReference type="PANTHER" id="PTHR43478">
    <property type="entry name" value="NA+/H+ ANTIPORTER-RELATED"/>
    <property type="match status" value="1"/>
</dbReference>
<feature type="transmembrane region" description="Helical" evidence="6">
    <location>
        <begin position="382"/>
        <end position="405"/>
    </location>
</feature>
<accession>A0A7C8GRL3</accession>
<dbReference type="Pfam" id="PF03553">
    <property type="entry name" value="Na_H_antiporter"/>
    <property type="match status" value="1"/>
</dbReference>
<evidence type="ECO:0000256" key="5">
    <source>
        <dbReference type="ARBA" id="ARBA00023136"/>
    </source>
</evidence>
<name>A0A7C8GRL3_9BACI</name>
<comment type="subcellular location">
    <subcellularLocation>
        <location evidence="1">Cell membrane</location>
        <topology evidence="1">Multi-pass membrane protein</topology>
    </subcellularLocation>
</comment>
<keyword evidence="4 6" id="KW-1133">Transmembrane helix</keyword>
<evidence type="ECO:0000313" key="8">
    <source>
        <dbReference type="EMBL" id="KAB8127837.1"/>
    </source>
</evidence>
<evidence type="ECO:0000256" key="3">
    <source>
        <dbReference type="ARBA" id="ARBA00022692"/>
    </source>
</evidence>
<evidence type="ECO:0000256" key="4">
    <source>
        <dbReference type="ARBA" id="ARBA00022989"/>
    </source>
</evidence>
<dbReference type="Proteomes" id="UP000480246">
    <property type="component" value="Unassembled WGS sequence"/>
</dbReference>
<feature type="transmembrane region" description="Helical" evidence="6">
    <location>
        <begin position="345"/>
        <end position="370"/>
    </location>
</feature>
<feature type="transmembrane region" description="Helical" evidence="6">
    <location>
        <begin position="303"/>
        <end position="325"/>
    </location>
</feature>
<evidence type="ECO:0000259" key="7">
    <source>
        <dbReference type="Pfam" id="PF03553"/>
    </source>
</evidence>
<dbReference type="InterPro" id="IPR018461">
    <property type="entry name" value="Na/H_Antiport_NhaC-like_C"/>
</dbReference>
<feature type="domain" description="Na+/H+ antiporter NhaC-like C-terminal" evidence="7">
    <location>
        <begin position="161"/>
        <end position="486"/>
    </location>
</feature>
<feature type="transmembrane region" description="Helical" evidence="6">
    <location>
        <begin position="467"/>
        <end position="484"/>
    </location>
</feature>
<feature type="transmembrane region" description="Helical" evidence="6">
    <location>
        <begin position="262"/>
        <end position="282"/>
    </location>
</feature>
<reference evidence="8 9" key="1">
    <citation type="submission" date="2019-10" db="EMBL/GenBank/DDBJ databases">
        <title>Gracilibacillus sp. nov. isolated from rice seeds.</title>
        <authorList>
            <person name="He S."/>
        </authorList>
    </citation>
    <scope>NUCLEOTIDE SEQUENCE [LARGE SCALE GENOMIC DNA]</scope>
    <source>
        <strain evidence="8 9">TD8</strain>
    </source>
</reference>
<keyword evidence="2" id="KW-1003">Cell membrane</keyword>
<organism evidence="8 9">
    <name type="scientific">Gracilibacillus oryzae</name>
    <dbReference type="NCBI Taxonomy" id="1672701"/>
    <lineage>
        <taxon>Bacteria</taxon>
        <taxon>Bacillati</taxon>
        <taxon>Bacillota</taxon>
        <taxon>Bacilli</taxon>
        <taxon>Bacillales</taxon>
        <taxon>Bacillaceae</taxon>
        <taxon>Gracilibacillus</taxon>
    </lineage>
</organism>
<feature type="transmembrane region" description="Helical" evidence="6">
    <location>
        <begin position="169"/>
        <end position="189"/>
    </location>
</feature>
<protein>
    <submittedName>
        <fullName evidence="8">Na+/H+ antiporter NhaC family protein</fullName>
    </submittedName>
</protein>
<feature type="transmembrane region" description="Helical" evidence="6">
    <location>
        <begin position="490"/>
        <end position="509"/>
    </location>
</feature>
<dbReference type="PANTHER" id="PTHR43478:SF1">
    <property type="entry name" value="NA+_H+ ANTIPORTER NHAC-LIKE C-TERMINAL DOMAIN-CONTAINING PROTEIN"/>
    <property type="match status" value="1"/>
</dbReference>
<feature type="transmembrane region" description="Helical" evidence="6">
    <location>
        <begin position="109"/>
        <end position="126"/>
    </location>
</feature>
<evidence type="ECO:0000256" key="2">
    <source>
        <dbReference type="ARBA" id="ARBA00022475"/>
    </source>
</evidence>
<gene>
    <name evidence="8" type="ORF">F9U64_16910</name>
</gene>
<evidence type="ECO:0000256" key="1">
    <source>
        <dbReference type="ARBA" id="ARBA00004651"/>
    </source>
</evidence>
<keyword evidence="9" id="KW-1185">Reference proteome</keyword>
<evidence type="ECO:0000256" key="6">
    <source>
        <dbReference type="SAM" id="Phobius"/>
    </source>
</evidence>
<evidence type="ECO:0000313" key="9">
    <source>
        <dbReference type="Proteomes" id="UP000480246"/>
    </source>
</evidence>
<proteinExistence type="predicted"/>
<feature type="transmembrane region" description="Helical" evidence="6">
    <location>
        <begin position="12"/>
        <end position="39"/>
    </location>
</feature>
<dbReference type="RefSeq" id="WP_153406074.1">
    <property type="nucleotide sequence ID" value="NZ_ML762440.1"/>
</dbReference>
<comment type="caution">
    <text evidence="8">The sequence shown here is derived from an EMBL/GenBank/DDBJ whole genome shotgun (WGS) entry which is preliminary data.</text>
</comment>
<feature type="transmembrane region" description="Helical" evidence="6">
    <location>
        <begin position="201"/>
        <end position="220"/>
    </location>
</feature>
<feature type="transmembrane region" description="Helical" evidence="6">
    <location>
        <begin position="70"/>
        <end position="88"/>
    </location>
</feature>
<keyword evidence="3 6" id="KW-0812">Transmembrane</keyword>
<dbReference type="AlphaFoldDB" id="A0A7C8GRL3"/>
<sequence length="517" mass="55867">MEGTIYSLIPAVLMLVLVLFTRNLLLSLGTGIVVGSLLIHDFNVFKSLEEIWLVFRNIFYTADGWNLGSIYLLSFLLLLGIMTVFMTASGGSKSFGDWALKRVKTRRSAQLIPSFLGVIIFIDDYFNSLAVGQIARPITDRNKVSRAKLAYFIDSTSAPVTVITPISSWGAYIIGTLGTIFVSLEITEYQPLEAFVKMVPYNFYAFAAVILVFLVAIYNINIGSMKKHEERAIETGQVFDPNKRSKALSAKENTLVNQNGKILHLLVPIGVLIVVTVSAILITGKMEVEGEATILTMFENTNVNLSLFTGGLAAVLIAGVLYVLLPGKKLSVTKVLKDGSLSMLPAIYILVLAWMIGSVIETIDTGGYLAELVKDYSFNINYLALLLFLLAGFMALATGTSWGTFGIMLPIAAQIAVAYDVSLVLPAMSAVLAGAVFGDHCSPISDTSILSSTGAGSDHMDHVTTQLPYAFISAIAAGIGYFFLGFTGSIAIGFLLMLIIVVVAAFIFYRIGKKAVQ</sequence>
<dbReference type="OrthoDB" id="9762978at2"/>
<dbReference type="EMBL" id="WEID01000087">
    <property type="protein sequence ID" value="KAB8127837.1"/>
    <property type="molecule type" value="Genomic_DNA"/>
</dbReference>
<keyword evidence="5 6" id="KW-0472">Membrane</keyword>
<dbReference type="GO" id="GO:0005886">
    <property type="term" value="C:plasma membrane"/>
    <property type="evidence" value="ECO:0007669"/>
    <property type="project" value="UniProtKB-SubCell"/>
</dbReference>